<dbReference type="PANTHER" id="PTHR42951">
    <property type="entry name" value="METALLO-BETA-LACTAMASE DOMAIN-CONTAINING"/>
    <property type="match status" value="1"/>
</dbReference>
<dbReference type="SUPFAM" id="SSF56281">
    <property type="entry name" value="Metallo-hydrolase/oxidoreductase"/>
    <property type="match status" value="1"/>
</dbReference>
<dbReference type="Pfam" id="PF00753">
    <property type="entry name" value="Lactamase_B"/>
    <property type="match status" value="1"/>
</dbReference>
<evidence type="ECO:0000256" key="1">
    <source>
        <dbReference type="SAM" id="SignalP"/>
    </source>
</evidence>
<protein>
    <submittedName>
        <fullName evidence="3">CAU/MBL1b family subclass B3 metallo-beta-lactamase</fullName>
    </submittedName>
</protein>
<feature type="chain" id="PRO_5038008091" evidence="1">
    <location>
        <begin position="21"/>
        <end position="294"/>
    </location>
</feature>
<comment type="caution">
    <text evidence="3">The sequence shown here is derived from an EMBL/GenBank/DDBJ whole genome shotgun (WGS) entry which is preliminary data.</text>
</comment>
<dbReference type="NCBIfam" id="NF033105">
    <property type="entry name" value="bla_subclass_B3"/>
    <property type="match status" value="1"/>
</dbReference>
<dbReference type="Proteomes" id="UP000612349">
    <property type="component" value="Unassembled WGS sequence"/>
</dbReference>
<sequence>MFVKALALIAALAAATPAKAQDDVHEHAPTGVLGDCDGRGWDDPAPPVHVYANVYDIGTCGITALLIASPEGHVVIDAADTPGAQIIAGNIAALGFDPKDVKLLLLSHEHFDHSGGLAELAQITGAPVAALPHTAELLKSGKADPADPQASELRGMAPVAVTRIVHDGEVMQVGPIAVTIHATPAHAPGSASYTWESCASGTCQRMAYVDSLTTFGLGGYRFTDHPQVVAAARAAFAKVAALPCDIVMSPHPQATSMYQRIEGDKPLVDADGCKAYAQRAEAGLDRLLAKEASQ</sequence>
<keyword evidence="4" id="KW-1185">Reference proteome</keyword>
<organism evidence="3 4">
    <name type="scientific">Croceicoccus mobilis</name>
    <dbReference type="NCBI Taxonomy" id="1703339"/>
    <lineage>
        <taxon>Bacteria</taxon>
        <taxon>Pseudomonadati</taxon>
        <taxon>Pseudomonadota</taxon>
        <taxon>Alphaproteobacteria</taxon>
        <taxon>Sphingomonadales</taxon>
        <taxon>Erythrobacteraceae</taxon>
        <taxon>Croceicoccus</taxon>
    </lineage>
</organism>
<reference evidence="3" key="2">
    <citation type="submission" date="2020-09" db="EMBL/GenBank/DDBJ databases">
        <authorList>
            <person name="Sun Q."/>
            <person name="Zhou Y."/>
        </authorList>
    </citation>
    <scope>NUCLEOTIDE SEQUENCE</scope>
    <source>
        <strain evidence="3">CGMCC 1.15360</strain>
    </source>
</reference>
<dbReference type="SMART" id="SM00849">
    <property type="entry name" value="Lactamase_B"/>
    <property type="match status" value="1"/>
</dbReference>
<dbReference type="RefSeq" id="WP_066772222.1">
    <property type="nucleotide sequence ID" value="NZ_BMIP01000001.1"/>
</dbReference>
<feature type="signal peptide" evidence="1">
    <location>
        <begin position="1"/>
        <end position="20"/>
    </location>
</feature>
<accession>A0A916YQ83</accession>
<gene>
    <name evidence="3" type="ORF">GCM10010990_00400</name>
</gene>
<name>A0A916YQ83_9SPHN</name>
<feature type="domain" description="Metallo-beta-lactamase" evidence="2">
    <location>
        <begin position="61"/>
        <end position="251"/>
    </location>
</feature>
<dbReference type="Gene3D" id="3.60.15.10">
    <property type="entry name" value="Ribonuclease Z/Hydroxyacylglutathione hydrolase-like"/>
    <property type="match status" value="1"/>
</dbReference>
<dbReference type="InterPro" id="IPR050855">
    <property type="entry name" value="NDM-1-like"/>
</dbReference>
<evidence type="ECO:0000313" key="3">
    <source>
        <dbReference type="EMBL" id="GGD55196.1"/>
    </source>
</evidence>
<reference evidence="3" key="1">
    <citation type="journal article" date="2014" name="Int. J. Syst. Evol. Microbiol.">
        <title>Complete genome sequence of Corynebacterium casei LMG S-19264T (=DSM 44701T), isolated from a smear-ripened cheese.</title>
        <authorList>
            <consortium name="US DOE Joint Genome Institute (JGI-PGF)"/>
            <person name="Walter F."/>
            <person name="Albersmeier A."/>
            <person name="Kalinowski J."/>
            <person name="Ruckert C."/>
        </authorList>
    </citation>
    <scope>NUCLEOTIDE SEQUENCE</scope>
    <source>
        <strain evidence="3">CGMCC 1.15360</strain>
    </source>
</reference>
<evidence type="ECO:0000313" key="4">
    <source>
        <dbReference type="Proteomes" id="UP000612349"/>
    </source>
</evidence>
<dbReference type="InterPro" id="IPR001279">
    <property type="entry name" value="Metallo-B-lactamas"/>
</dbReference>
<dbReference type="EMBL" id="BMIP01000001">
    <property type="protein sequence ID" value="GGD55196.1"/>
    <property type="molecule type" value="Genomic_DNA"/>
</dbReference>
<evidence type="ECO:0000259" key="2">
    <source>
        <dbReference type="SMART" id="SM00849"/>
    </source>
</evidence>
<dbReference type="PANTHER" id="PTHR42951:SF17">
    <property type="entry name" value="METALLO-BETA-LACTAMASE DOMAIN-CONTAINING PROTEIN"/>
    <property type="match status" value="1"/>
</dbReference>
<dbReference type="AlphaFoldDB" id="A0A916YQ83"/>
<keyword evidence="1" id="KW-0732">Signal</keyword>
<proteinExistence type="predicted"/>
<dbReference type="InterPro" id="IPR036866">
    <property type="entry name" value="RibonucZ/Hydroxyglut_hydro"/>
</dbReference>